<feature type="non-terminal residue" evidence="2">
    <location>
        <position position="102"/>
    </location>
</feature>
<feature type="non-terminal residue" evidence="2">
    <location>
        <position position="1"/>
    </location>
</feature>
<dbReference type="AlphaFoldDB" id="A0A0A1TZL7"/>
<feature type="signal peptide" evidence="1">
    <location>
        <begin position="1"/>
        <end position="16"/>
    </location>
</feature>
<reference evidence="2 3" key="1">
    <citation type="submission" date="2012-10" db="EMBL/GenBank/DDBJ databases">
        <authorList>
            <person name="Zafar N."/>
            <person name="Inman J."/>
            <person name="Hall N."/>
            <person name="Lorenzi H."/>
            <person name="Caler E."/>
        </authorList>
    </citation>
    <scope>NUCLEOTIDE SEQUENCE [LARGE SCALE GENOMIC DNA]</scope>
    <source>
        <strain evidence="2 3">IP1</strain>
    </source>
</reference>
<evidence type="ECO:0000313" key="2">
    <source>
        <dbReference type="EMBL" id="ELP87027.1"/>
    </source>
</evidence>
<dbReference type="EMBL" id="KB206890">
    <property type="protein sequence ID" value="ELP87027.1"/>
    <property type="molecule type" value="Genomic_DNA"/>
</dbReference>
<dbReference type="KEGG" id="eiv:EIN_319660"/>
<feature type="chain" id="PRO_5001990584" evidence="1">
    <location>
        <begin position="17"/>
        <end position="102"/>
    </location>
</feature>
<keyword evidence="3" id="KW-1185">Reference proteome</keyword>
<dbReference type="GeneID" id="14885978"/>
<evidence type="ECO:0000313" key="3">
    <source>
        <dbReference type="Proteomes" id="UP000014680"/>
    </source>
</evidence>
<dbReference type="VEuPathDB" id="AmoebaDB:EIN_319660"/>
<dbReference type="GO" id="GO:0016301">
    <property type="term" value="F:kinase activity"/>
    <property type="evidence" value="ECO:0007669"/>
    <property type="project" value="UniProtKB-KW"/>
</dbReference>
<keyword evidence="2" id="KW-0418">Kinase</keyword>
<protein>
    <submittedName>
        <fullName evidence="2">Protein kinase, putative</fullName>
    </submittedName>
</protein>
<gene>
    <name evidence="2" type="ORF">EIN_319660</name>
</gene>
<proteinExistence type="predicted"/>
<keyword evidence="2" id="KW-0808">Transferase</keyword>
<organism evidence="2 3">
    <name type="scientific">Entamoeba invadens IP1</name>
    <dbReference type="NCBI Taxonomy" id="370355"/>
    <lineage>
        <taxon>Eukaryota</taxon>
        <taxon>Amoebozoa</taxon>
        <taxon>Evosea</taxon>
        <taxon>Archamoebae</taxon>
        <taxon>Mastigamoebida</taxon>
        <taxon>Entamoebidae</taxon>
        <taxon>Entamoeba</taxon>
    </lineage>
</organism>
<dbReference type="RefSeq" id="XP_004253798.1">
    <property type="nucleotide sequence ID" value="XM_004253750.1"/>
</dbReference>
<evidence type="ECO:0000256" key="1">
    <source>
        <dbReference type="SAM" id="SignalP"/>
    </source>
</evidence>
<dbReference type="Proteomes" id="UP000014680">
    <property type="component" value="Unassembled WGS sequence"/>
</dbReference>
<sequence length="102" mass="11347">MRPILLFFFSFYITNAFEDTKSSVCGDGERNPFYEECDSVAHCSSLCRCEYGYTFDEVGNSCKPECTIDGCLSGCVTNQECSLCNTTMGYKSDCHGCLEGLF</sequence>
<name>A0A0A1TZL7_ENTIV</name>
<keyword evidence="1" id="KW-0732">Signal</keyword>
<accession>A0A0A1TZL7</accession>
<dbReference type="OrthoDB" id="409374at2759"/>